<accession>A0A6P1DX07</accession>
<name>A0A6P1DX07_9GAMM</name>
<dbReference type="PROSITE" id="PS51343">
    <property type="entry name" value="PII_GLNB_DOM"/>
    <property type="match status" value="1"/>
</dbReference>
<dbReference type="GO" id="GO:0030234">
    <property type="term" value="F:enzyme regulator activity"/>
    <property type="evidence" value="ECO:0007669"/>
    <property type="project" value="InterPro"/>
</dbReference>
<reference evidence="2" key="1">
    <citation type="journal article" date="2020" name="Microbiol. Resour. Announc.">
        <title>Draft Genome Sequences of Thiorhodococcus mannitoliphagus and Thiorhodococcus minor, Purple Sulfur Photosynthetic Bacteria in the Gammaproteobacterial Family Chromatiaceae.</title>
        <authorList>
            <person name="Aviles F.A."/>
            <person name="Meyer T.E."/>
            <person name="Kyndt J.A."/>
        </authorList>
    </citation>
    <scope>NUCLEOTIDE SEQUENCE [LARGE SCALE GENOMIC DNA]</scope>
    <source>
        <strain evidence="2">DSM 18266</strain>
    </source>
</reference>
<dbReference type="Pfam" id="PF00543">
    <property type="entry name" value="P-II"/>
    <property type="match status" value="1"/>
</dbReference>
<dbReference type="SUPFAM" id="SSF54913">
    <property type="entry name" value="GlnB-like"/>
    <property type="match status" value="1"/>
</dbReference>
<organism evidence="1 2">
    <name type="scientific">Thiorhodococcus mannitoliphagus</name>
    <dbReference type="NCBI Taxonomy" id="329406"/>
    <lineage>
        <taxon>Bacteria</taxon>
        <taxon>Pseudomonadati</taxon>
        <taxon>Pseudomonadota</taxon>
        <taxon>Gammaproteobacteria</taxon>
        <taxon>Chromatiales</taxon>
        <taxon>Chromatiaceae</taxon>
        <taxon>Thiorhodococcus</taxon>
    </lineage>
</organism>
<dbReference type="Proteomes" id="UP000471640">
    <property type="component" value="Unassembled WGS sequence"/>
</dbReference>
<sequence length="128" mass="13769">MSKQEIVVLTDVALITASVQRGMADDIVKAAQEAGAQGASIHYAHGRGVRERLGIWGLAVEAEKEVINIVVSSDQVDRVFEKMYAAGKMDTPGMGFMWVTPLEKAATFVPPEIVERLASSRRPAGSKA</sequence>
<protein>
    <submittedName>
        <fullName evidence="1">P-II family nitrogen regulator</fullName>
    </submittedName>
</protein>
<keyword evidence="2" id="KW-1185">Reference proteome</keyword>
<dbReference type="SMART" id="SM00938">
    <property type="entry name" value="P-II"/>
    <property type="match status" value="1"/>
</dbReference>
<dbReference type="InterPro" id="IPR002187">
    <property type="entry name" value="N-reg_PII"/>
</dbReference>
<dbReference type="Gene3D" id="3.30.70.120">
    <property type="match status" value="1"/>
</dbReference>
<gene>
    <name evidence="1" type="ORF">G3480_17095</name>
</gene>
<dbReference type="RefSeq" id="WP_164655099.1">
    <property type="nucleotide sequence ID" value="NZ_JAAIJR010000078.1"/>
</dbReference>
<proteinExistence type="predicted"/>
<dbReference type="GO" id="GO:0006808">
    <property type="term" value="P:regulation of nitrogen utilization"/>
    <property type="evidence" value="ECO:0007669"/>
    <property type="project" value="InterPro"/>
</dbReference>
<dbReference type="EMBL" id="JAAIJR010000078">
    <property type="protein sequence ID" value="NEX22000.1"/>
    <property type="molecule type" value="Genomic_DNA"/>
</dbReference>
<dbReference type="InterPro" id="IPR011322">
    <property type="entry name" value="N-reg_PII-like_a/b"/>
</dbReference>
<dbReference type="AlphaFoldDB" id="A0A6P1DX07"/>
<comment type="caution">
    <text evidence="1">The sequence shown here is derived from an EMBL/GenBank/DDBJ whole genome shotgun (WGS) entry which is preliminary data.</text>
</comment>
<evidence type="ECO:0000313" key="1">
    <source>
        <dbReference type="EMBL" id="NEX22000.1"/>
    </source>
</evidence>
<reference evidence="1 2" key="2">
    <citation type="submission" date="2020-02" db="EMBL/GenBank/DDBJ databases">
        <title>Genome sequences of Thiorhodococcus mannitoliphagus and Thiorhodococcus minor, purple sulfur photosynthetic bacteria in the gammaproteobacterial family, Chromatiaceae.</title>
        <authorList>
            <person name="Aviles F.A."/>
            <person name="Meyer T.E."/>
            <person name="Kyndt J.A."/>
        </authorList>
    </citation>
    <scope>NUCLEOTIDE SEQUENCE [LARGE SCALE GENOMIC DNA]</scope>
    <source>
        <strain evidence="1 2">DSM 18266</strain>
    </source>
</reference>
<dbReference type="InterPro" id="IPR015867">
    <property type="entry name" value="N-reg_PII/ATP_PRibTrfase_C"/>
</dbReference>
<evidence type="ECO:0000313" key="2">
    <source>
        <dbReference type="Proteomes" id="UP000471640"/>
    </source>
</evidence>